<keyword evidence="2" id="KW-0677">Repeat</keyword>
<keyword evidence="3" id="KW-1015">Disulfide bond</keyword>
<dbReference type="InterPro" id="IPR009003">
    <property type="entry name" value="Peptidase_S1_PA"/>
</dbReference>
<evidence type="ECO:0000259" key="6">
    <source>
        <dbReference type="PROSITE" id="PS50240"/>
    </source>
</evidence>
<dbReference type="AlphaFoldDB" id="A0A8K1D6U5"/>
<dbReference type="PROSITE" id="PS00135">
    <property type="entry name" value="TRYPSIN_SER"/>
    <property type="match status" value="1"/>
</dbReference>
<dbReference type="Proteomes" id="UP000796761">
    <property type="component" value="Unassembled WGS sequence"/>
</dbReference>
<organism evidence="7 8">
    <name type="scientific">Zosterops borbonicus</name>
    <dbReference type="NCBI Taxonomy" id="364589"/>
    <lineage>
        <taxon>Eukaryota</taxon>
        <taxon>Metazoa</taxon>
        <taxon>Chordata</taxon>
        <taxon>Craniata</taxon>
        <taxon>Vertebrata</taxon>
        <taxon>Euteleostomi</taxon>
        <taxon>Archelosauria</taxon>
        <taxon>Archosauria</taxon>
        <taxon>Dinosauria</taxon>
        <taxon>Saurischia</taxon>
        <taxon>Theropoda</taxon>
        <taxon>Coelurosauria</taxon>
        <taxon>Aves</taxon>
        <taxon>Neognathae</taxon>
        <taxon>Neoaves</taxon>
        <taxon>Telluraves</taxon>
        <taxon>Australaves</taxon>
        <taxon>Passeriformes</taxon>
        <taxon>Sylvioidea</taxon>
        <taxon>Zosteropidae</taxon>
        <taxon>Zosterops</taxon>
    </lineage>
</organism>
<feature type="domain" description="Peptidase S1" evidence="6">
    <location>
        <begin position="58"/>
        <end position="329"/>
    </location>
</feature>
<dbReference type="CDD" id="cd00190">
    <property type="entry name" value="Tryp_SPc"/>
    <property type="match status" value="1"/>
</dbReference>
<sequence length="337" mass="37373">VYAFGLGQDAHGETLNALGSHKAGEQHVFFLRDTEDLQEVFHRMIDESSTLGLCGVSLEFGRADDRQKNPWEVTVTVTRPGRGQERCQGSLVSPYFVLSAAHCFSVSDQPAWLGVDLGPGQHRGVSGLYLHPQYLPGSRRLRGVPEFYDYDVALVRLDRSVEPSPSARPICLPCTEGASRALRLPERSSCHQHRELLLPPKNVEAFFVTPRGPAGLQRQQVLLKLGEQRAPCEADALRAPPYANVTALDDVITPRFLCSGGHEPRVDPNACPGDSGGPVVVTWGKRHFQVGVVSWGVVPTCRQRRSPSFARDFHVNLFEVLPWLRERLRDEDLGFLP</sequence>
<name>A0A8K1D6U5_9PASS</name>
<evidence type="ECO:0000256" key="1">
    <source>
        <dbReference type="ARBA" id="ARBA00022659"/>
    </source>
</evidence>
<dbReference type="GO" id="GO:0004252">
    <property type="term" value="F:serine-type endopeptidase activity"/>
    <property type="evidence" value="ECO:0007669"/>
    <property type="project" value="InterPro"/>
</dbReference>
<dbReference type="InterPro" id="IPR036465">
    <property type="entry name" value="vWFA_dom_sf"/>
</dbReference>
<dbReference type="InterPro" id="IPR001254">
    <property type="entry name" value="Trypsin_dom"/>
</dbReference>
<protein>
    <recommendedName>
        <fullName evidence="6">Peptidase S1 domain-containing protein</fullName>
    </recommendedName>
</protein>
<dbReference type="PROSITE" id="PS50240">
    <property type="entry name" value="TRYPSIN_DOM"/>
    <property type="match status" value="1"/>
</dbReference>
<feature type="non-terminal residue" evidence="7">
    <location>
        <position position="337"/>
    </location>
</feature>
<dbReference type="SUPFAM" id="SSF50494">
    <property type="entry name" value="Trypsin-like serine proteases"/>
    <property type="match status" value="1"/>
</dbReference>
<keyword evidence="8" id="KW-1185">Reference proteome</keyword>
<dbReference type="InterPro" id="IPR033116">
    <property type="entry name" value="TRYPSIN_SER"/>
</dbReference>
<dbReference type="Gene3D" id="2.40.10.10">
    <property type="entry name" value="Trypsin-like serine proteases"/>
    <property type="match status" value="2"/>
</dbReference>
<evidence type="ECO:0000256" key="5">
    <source>
        <dbReference type="RuleBase" id="RU363034"/>
    </source>
</evidence>
<dbReference type="Gene3D" id="3.40.50.410">
    <property type="entry name" value="von Willebrand factor, type A domain"/>
    <property type="match status" value="1"/>
</dbReference>
<dbReference type="GO" id="GO:0009617">
    <property type="term" value="P:response to bacterium"/>
    <property type="evidence" value="ECO:0007669"/>
    <property type="project" value="TreeGrafter"/>
</dbReference>
<dbReference type="Pfam" id="PF00089">
    <property type="entry name" value="Trypsin"/>
    <property type="match status" value="2"/>
</dbReference>
<dbReference type="PRINTS" id="PR00722">
    <property type="entry name" value="CHYMOTRYPSIN"/>
</dbReference>
<dbReference type="PANTHER" id="PTHR46393">
    <property type="entry name" value="SUSHI DOMAIN-CONTAINING PROTEIN"/>
    <property type="match status" value="1"/>
</dbReference>
<dbReference type="GO" id="GO:0006508">
    <property type="term" value="P:proteolysis"/>
    <property type="evidence" value="ECO:0007669"/>
    <property type="project" value="UniProtKB-KW"/>
</dbReference>
<dbReference type="OrthoDB" id="6127264at2759"/>
<keyword evidence="4" id="KW-0325">Glycoprotein</keyword>
<dbReference type="InterPro" id="IPR043504">
    <property type="entry name" value="Peptidase_S1_PA_chymotrypsin"/>
</dbReference>
<dbReference type="EMBL" id="SWJQ01002333">
    <property type="protein sequence ID" value="TRZ06618.1"/>
    <property type="molecule type" value="Genomic_DNA"/>
</dbReference>
<dbReference type="InterPro" id="IPR018114">
    <property type="entry name" value="TRYPSIN_HIS"/>
</dbReference>
<evidence type="ECO:0000256" key="4">
    <source>
        <dbReference type="ARBA" id="ARBA00023180"/>
    </source>
</evidence>
<dbReference type="SMART" id="SM00020">
    <property type="entry name" value="Tryp_SPc"/>
    <property type="match status" value="1"/>
</dbReference>
<gene>
    <name evidence="7" type="ORF">HGM15179_020489</name>
</gene>
<evidence type="ECO:0000313" key="8">
    <source>
        <dbReference type="Proteomes" id="UP000796761"/>
    </source>
</evidence>
<evidence type="ECO:0000313" key="7">
    <source>
        <dbReference type="EMBL" id="TRZ06618.1"/>
    </source>
</evidence>
<keyword evidence="5" id="KW-0645">Protease</keyword>
<dbReference type="GO" id="GO:0070062">
    <property type="term" value="C:extracellular exosome"/>
    <property type="evidence" value="ECO:0007669"/>
    <property type="project" value="TreeGrafter"/>
</dbReference>
<keyword evidence="1" id="KW-0768">Sushi</keyword>
<proteinExistence type="predicted"/>
<dbReference type="InterPro" id="IPR001314">
    <property type="entry name" value="Peptidase_S1A"/>
</dbReference>
<comment type="caution">
    <text evidence="7">The sequence shown here is derived from an EMBL/GenBank/DDBJ whole genome shotgun (WGS) entry which is preliminary data.</text>
</comment>
<evidence type="ECO:0000256" key="3">
    <source>
        <dbReference type="ARBA" id="ARBA00023157"/>
    </source>
</evidence>
<dbReference type="GO" id="GO:0006956">
    <property type="term" value="P:complement activation"/>
    <property type="evidence" value="ECO:0007669"/>
    <property type="project" value="TreeGrafter"/>
</dbReference>
<dbReference type="PROSITE" id="PS00134">
    <property type="entry name" value="TRYPSIN_HIS"/>
    <property type="match status" value="1"/>
</dbReference>
<dbReference type="SUPFAM" id="SSF53300">
    <property type="entry name" value="vWA-like"/>
    <property type="match status" value="1"/>
</dbReference>
<accession>A0A8K1D6U5</accession>
<evidence type="ECO:0000256" key="2">
    <source>
        <dbReference type="ARBA" id="ARBA00022737"/>
    </source>
</evidence>
<reference evidence="7" key="1">
    <citation type="submission" date="2019-04" db="EMBL/GenBank/DDBJ databases">
        <title>Genome assembly of Zosterops borbonicus 15179.</title>
        <authorList>
            <person name="Leroy T."/>
            <person name="Anselmetti Y."/>
            <person name="Tilak M.-K."/>
            <person name="Nabholz B."/>
        </authorList>
    </citation>
    <scope>NUCLEOTIDE SEQUENCE</scope>
    <source>
        <strain evidence="7">HGM_15179</strain>
        <tissue evidence="7">Muscle</tissue>
    </source>
</reference>
<keyword evidence="5" id="KW-0378">Hydrolase</keyword>
<keyword evidence="5" id="KW-0720">Serine protease</keyword>
<dbReference type="PANTHER" id="PTHR46393:SF1">
    <property type="entry name" value="COMPLEMENT FACTOR B"/>
    <property type="match status" value="1"/>
</dbReference>